<dbReference type="AlphaFoldDB" id="A0A074LSV3"/>
<name>A0A074LSV3_9BACL</name>
<evidence type="ECO:0000313" key="9">
    <source>
        <dbReference type="Proteomes" id="UP000027931"/>
    </source>
</evidence>
<organism evidence="8 9">
    <name type="scientific">Tumebacillus flagellatus</name>
    <dbReference type="NCBI Taxonomy" id="1157490"/>
    <lineage>
        <taxon>Bacteria</taxon>
        <taxon>Bacillati</taxon>
        <taxon>Bacillota</taxon>
        <taxon>Bacilli</taxon>
        <taxon>Bacillales</taxon>
        <taxon>Alicyclobacillaceae</taxon>
        <taxon>Tumebacillus</taxon>
    </lineage>
</organism>
<evidence type="ECO:0000256" key="1">
    <source>
        <dbReference type="ARBA" id="ARBA00022908"/>
    </source>
</evidence>
<evidence type="ECO:0000256" key="2">
    <source>
        <dbReference type="ARBA" id="ARBA00023125"/>
    </source>
</evidence>
<proteinExistence type="predicted"/>
<dbReference type="InterPro" id="IPR006119">
    <property type="entry name" value="Resolv_N"/>
</dbReference>
<dbReference type="Proteomes" id="UP000027931">
    <property type="component" value="Unassembled WGS sequence"/>
</dbReference>
<dbReference type="OrthoDB" id="9811097at2"/>
<dbReference type="STRING" id="1157490.EL26_09130"/>
<dbReference type="InterPro" id="IPR050639">
    <property type="entry name" value="SSR_resolvase"/>
</dbReference>
<dbReference type="PROSITE" id="PS51736">
    <property type="entry name" value="RECOMBINASES_3"/>
    <property type="match status" value="1"/>
</dbReference>
<dbReference type="PROSITE" id="PS51737">
    <property type="entry name" value="RECOMBINASE_DNA_BIND"/>
    <property type="match status" value="1"/>
</dbReference>
<dbReference type="SMART" id="SM00857">
    <property type="entry name" value="Resolvase"/>
    <property type="match status" value="1"/>
</dbReference>
<dbReference type="Pfam" id="PF00239">
    <property type="entry name" value="Resolvase"/>
    <property type="match status" value="1"/>
</dbReference>
<feature type="active site" description="O-(5'-phospho-DNA)-serine intermediate" evidence="4 5">
    <location>
        <position position="14"/>
    </location>
</feature>
<comment type="caution">
    <text evidence="8">The sequence shown here is derived from an EMBL/GenBank/DDBJ whole genome shotgun (WGS) entry which is preliminary data.</text>
</comment>
<evidence type="ECO:0000313" key="8">
    <source>
        <dbReference type="EMBL" id="KEO83565.1"/>
    </source>
</evidence>
<dbReference type="GO" id="GO:0003677">
    <property type="term" value="F:DNA binding"/>
    <property type="evidence" value="ECO:0007669"/>
    <property type="project" value="UniProtKB-KW"/>
</dbReference>
<reference evidence="8 9" key="1">
    <citation type="journal article" date="2013" name="Int. J. Syst. Evol. Microbiol.">
        <title>Tumebacillus flagellatus sp. nov., an alpha-amylase/pullulanase-producing bacterium isolated from cassava wastewater.</title>
        <authorList>
            <person name="Wang Q."/>
            <person name="Xie N."/>
            <person name="Qin Y."/>
            <person name="Shen N."/>
            <person name="Zhu J."/>
            <person name="Mi H."/>
            <person name="Huang R."/>
        </authorList>
    </citation>
    <scope>NUCLEOTIDE SEQUENCE [LARGE SCALE GENOMIC DNA]</scope>
    <source>
        <strain evidence="8 9">GST4</strain>
    </source>
</reference>
<feature type="domain" description="Resolvase/invertase-type recombinase catalytic" evidence="6">
    <location>
        <begin position="6"/>
        <end position="155"/>
    </location>
</feature>
<keyword evidence="9" id="KW-1185">Reference proteome</keyword>
<dbReference type="PANTHER" id="PTHR30461:SF23">
    <property type="entry name" value="DNA RECOMBINASE-RELATED"/>
    <property type="match status" value="1"/>
</dbReference>
<dbReference type="GO" id="GO:0000150">
    <property type="term" value="F:DNA strand exchange activity"/>
    <property type="evidence" value="ECO:0007669"/>
    <property type="project" value="InterPro"/>
</dbReference>
<accession>A0A074LSV3</accession>
<dbReference type="RefSeq" id="WP_038086941.1">
    <property type="nucleotide sequence ID" value="NZ_JMIR01000010.1"/>
</dbReference>
<feature type="domain" description="Recombinase" evidence="7">
    <location>
        <begin position="162"/>
        <end position="282"/>
    </location>
</feature>
<dbReference type="Pfam" id="PF07508">
    <property type="entry name" value="Recombinase"/>
    <property type="match status" value="1"/>
</dbReference>
<evidence type="ECO:0000256" key="4">
    <source>
        <dbReference type="PIRSR" id="PIRSR606118-50"/>
    </source>
</evidence>
<evidence type="ECO:0000256" key="5">
    <source>
        <dbReference type="PROSITE-ProRule" id="PRU10137"/>
    </source>
</evidence>
<dbReference type="CDD" id="cd03768">
    <property type="entry name" value="SR_ResInv"/>
    <property type="match status" value="1"/>
</dbReference>
<dbReference type="Gene3D" id="3.90.1750.20">
    <property type="entry name" value="Putative Large Serine Recombinase, Chain B, Domain 2"/>
    <property type="match status" value="1"/>
</dbReference>
<dbReference type="PROSITE" id="PS00397">
    <property type="entry name" value="RECOMBINASES_1"/>
    <property type="match status" value="1"/>
</dbReference>
<keyword evidence="2" id="KW-0238">DNA-binding</keyword>
<dbReference type="eggNOG" id="COG1961">
    <property type="taxonomic scope" value="Bacteria"/>
</dbReference>
<dbReference type="Gene3D" id="3.40.50.1390">
    <property type="entry name" value="Resolvase, N-terminal catalytic domain"/>
    <property type="match status" value="1"/>
</dbReference>
<protein>
    <submittedName>
        <fullName evidence="8">Resolvase</fullName>
    </submittedName>
</protein>
<dbReference type="SUPFAM" id="SSF53041">
    <property type="entry name" value="Resolvase-like"/>
    <property type="match status" value="1"/>
</dbReference>
<evidence type="ECO:0000259" key="7">
    <source>
        <dbReference type="PROSITE" id="PS51737"/>
    </source>
</evidence>
<dbReference type="GO" id="GO:0015074">
    <property type="term" value="P:DNA integration"/>
    <property type="evidence" value="ECO:0007669"/>
    <property type="project" value="UniProtKB-KW"/>
</dbReference>
<sequence length="544" mass="62034">MQTFIRVAIYARVSTEEQAEHGFSIDAQIETLESYCKATQKVVVQKYVDRGVSGKSMKGRLELQAMLEAATNSEFDEVIVWKINRLARNQVDLLNIVDHLNKNNIGFRSYSEPNIETTTPTGKFLFTMLGAVGELERNTIVDNVKLGMKQRARQGKWNGGIVLGYQTIDDTLQIVPEEAALVRRIFELYASGRGYKAIANLLNHEGHQTKRGKPFGINSIEGILKNPLYVGKIRYNVREDWNEKRRKGRNPDPIIVDGQHDPIISEELWEQVKKLIRSKGGKQKRVHDNDFFLTGLLRCPQCGAGMVMQRNTSRRKTGNVTLLYYTCGAFKNKGSAVCKANTIRKEVAEAYVINRLKEVILHPSILEDVVKKINATMSGKIKPLEDELRGIDKSLASIDAKKQKLFKLYEDDLIDKDDLSKRFDALKDEYAKLEARKEEISPQLQDQNRNPISYSFVQSVLTQFDKLLRSAPPEQQKALLRLIIKKITIKKDRRKIESIELCFDEEVQTYFLGQAPSANAEGAFRMPRKRANWIGKIRPFTIAI</sequence>
<dbReference type="PANTHER" id="PTHR30461">
    <property type="entry name" value="DNA-INVERTASE FROM LAMBDOID PROPHAGE"/>
    <property type="match status" value="1"/>
</dbReference>
<gene>
    <name evidence="8" type="ORF">EL26_09130</name>
</gene>
<keyword evidence="1" id="KW-0229">DNA integration</keyword>
<dbReference type="InterPro" id="IPR036162">
    <property type="entry name" value="Resolvase-like_N_sf"/>
</dbReference>
<keyword evidence="3" id="KW-0233">DNA recombination</keyword>
<dbReference type="InterPro" id="IPR038109">
    <property type="entry name" value="DNA_bind_recomb_sf"/>
</dbReference>
<dbReference type="InterPro" id="IPR025827">
    <property type="entry name" value="Zn_ribbon_recom_dom"/>
</dbReference>
<dbReference type="EMBL" id="JMIR01000010">
    <property type="protein sequence ID" value="KEO83565.1"/>
    <property type="molecule type" value="Genomic_DNA"/>
</dbReference>
<dbReference type="Pfam" id="PF13408">
    <property type="entry name" value="Zn_ribbon_recom"/>
    <property type="match status" value="1"/>
</dbReference>
<evidence type="ECO:0000256" key="3">
    <source>
        <dbReference type="ARBA" id="ARBA00023172"/>
    </source>
</evidence>
<dbReference type="InterPro" id="IPR006118">
    <property type="entry name" value="Recombinase_CS"/>
</dbReference>
<dbReference type="InterPro" id="IPR011109">
    <property type="entry name" value="DNA_bind_recombinase_dom"/>
</dbReference>
<evidence type="ECO:0000259" key="6">
    <source>
        <dbReference type="PROSITE" id="PS51736"/>
    </source>
</evidence>